<proteinExistence type="predicted"/>
<evidence type="ECO:0000259" key="1">
    <source>
        <dbReference type="Pfam" id="PF13966"/>
    </source>
</evidence>
<accession>A0AAE1YBI7</accession>
<comment type="caution">
    <text evidence="2">The sequence shown here is derived from an EMBL/GenBank/DDBJ whole genome shotgun (WGS) entry which is preliminary data.</text>
</comment>
<dbReference type="Proteomes" id="UP001293254">
    <property type="component" value="Unassembled WGS sequence"/>
</dbReference>
<evidence type="ECO:0000313" key="2">
    <source>
        <dbReference type="EMBL" id="KAK4427050.1"/>
    </source>
</evidence>
<gene>
    <name evidence="2" type="ORF">Salat_1473900</name>
</gene>
<feature type="domain" description="Reverse transcriptase zinc-binding" evidence="1">
    <location>
        <begin position="11"/>
        <end position="66"/>
    </location>
</feature>
<dbReference type="AlphaFoldDB" id="A0AAE1YBI7"/>
<sequence>MGFLLEGRVVDHVRLFAWKACKNAILTGENFVHCGISHALYCLVCGMDREDVGHALFFYSLAKLIWAVSELPWGVVKEWNSGCEDWMRGAHVRLELGQFAWFLIVCWILWNNRNQILMEGSMEDARNLLANSKKYLAAYAYAITKPAI</sequence>
<organism evidence="2 3">
    <name type="scientific">Sesamum alatum</name>
    <dbReference type="NCBI Taxonomy" id="300844"/>
    <lineage>
        <taxon>Eukaryota</taxon>
        <taxon>Viridiplantae</taxon>
        <taxon>Streptophyta</taxon>
        <taxon>Embryophyta</taxon>
        <taxon>Tracheophyta</taxon>
        <taxon>Spermatophyta</taxon>
        <taxon>Magnoliopsida</taxon>
        <taxon>eudicotyledons</taxon>
        <taxon>Gunneridae</taxon>
        <taxon>Pentapetalae</taxon>
        <taxon>asterids</taxon>
        <taxon>lamiids</taxon>
        <taxon>Lamiales</taxon>
        <taxon>Pedaliaceae</taxon>
        <taxon>Sesamum</taxon>
    </lineage>
</organism>
<keyword evidence="3" id="KW-1185">Reference proteome</keyword>
<protein>
    <recommendedName>
        <fullName evidence="1">Reverse transcriptase zinc-binding domain-containing protein</fullName>
    </recommendedName>
</protein>
<dbReference type="EMBL" id="JACGWO010000005">
    <property type="protein sequence ID" value="KAK4427050.1"/>
    <property type="molecule type" value="Genomic_DNA"/>
</dbReference>
<name>A0AAE1YBI7_9LAMI</name>
<reference evidence="2" key="1">
    <citation type="submission" date="2020-06" db="EMBL/GenBank/DDBJ databases">
        <authorList>
            <person name="Li T."/>
            <person name="Hu X."/>
            <person name="Zhang T."/>
            <person name="Song X."/>
            <person name="Zhang H."/>
            <person name="Dai N."/>
            <person name="Sheng W."/>
            <person name="Hou X."/>
            <person name="Wei L."/>
        </authorList>
    </citation>
    <scope>NUCLEOTIDE SEQUENCE</scope>
    <source>
        <strain evidence="2">3651</strain>
        <tissue evidence="2">Leaf</tissue>
    </source>
</reference>
<dbReference type="Pfam" id="PF13966">
    <property type="entry name" value="zf-RVT"/>
    <property type="match status" value="1"/>
</dbReference>
<dbReference type="InterPro" id="IPR026960">
    <property type="entry name" value="RVT-Znf"/>
</dbReference>
<evidence type="ECO:0000313" key="3">
    <source>
        <dbReference type="Proteomes" id="UP001293254"/>
    </source>
</evidence>
<reference evidence="2" key="2">
    <citation type="journal article" date="2024" name="Plant">
        <title>Genomic evolution and insights into agronomic trait innovations of Sesamum species.</title>
        <authorList>
            <person name="Miao H."/>
            <person name="Wang L."/>
            <person name="Qu L."/>
            <person name="Liu H."/>
            <person name="Sun Y."/>
            <person name="Le M."/>
            <person name="Wang Q."/>
            <person name="Wei S."/>
            <person name="Zheng Y."/>
            <person name="Lin W."/>
            <person name="Duan Y."/>
            <person name="Cao H."/>
            <person name="Xiong S."/>
            <person name="Wang X."/>
            <person name="Wei L."/>
            <person name="Li C."/>
            <person name="Ma Q."/>
            <person name="Ju M."/>
            <person name="Zhao R."/>
            <person name="Li G."/>
            <person name="Mu C."/>
            <person name="Tian Q."/>
            <person name="Mei H."/>
            <person name="Zhang T."/>
            <person name="Gao T."/>
            <person name="Zhang H."/>
        </authorList>
    </citation>
    <scope>NUCLEOTIDE SEQUENCE</scope>
    <source>
        <strain evidence="2">3651</strain>
    </source>
</reference>